<evidence type="ECO:0000313" key="3">
    <source>
        <dbReference type="Proteomes" id="UP000830729"/>
    </source>
</evidence>
<dbReference type="AlphaFoldDB" id="A0A8U0HZG4"/>
<geneLocation type="plasmid" evidence="2 3">
    <name>unnamed1</name>
</geneLocation>
<feature type="region of interest" description="Disordered" evidence="1">
    <location>
        <begin position="202"/>
        <end position="223"/>
    </location>
</feature>
<proteinExistence type="predicted"/>
<dbReference type="InterPro" id="IPR006311">
    <property type="entry name" value="TAT_signal"/>
</dbReference>
<dbReference type="RefSeq" id="WP_248652443.1">
    <property type="nucleotide sequence ID" value="NZ_CP096660.1"/>
</dbReference>
<keyword evidence="3" id="KW-1185">Reference proteome</keyword>
<organism evidence="2 3">
    <name type="scientific">Halorussus limi</name>
    <dbReference type="NCBI Taxonomy" id="2938695"/>
    <lineage>
        <taxon>Archaea</taxon>
        <taxon>Methanobacteriati</taxon>
        <taxon>Methanobacteriota</taxon>
        <taxon>Stenosarchaea group</taxon>
        <taxon>Halobacteria</taxon>
        <taxon>Halobacteriales</taxon>
        <taxon>Haladaptataceae</taxon>
        <taxon>Halorussus</taxon>
    </lineage>
</organism>
<protein>
    <recommendedName>
        <fullName evidence="4">PKD domain-containing protein</fullName>
    </recommendedName>
</protein>
<reference evidence="2 3" key="1">
    <citation type="submission" date="2022-04" db="EMBL/GenBank/DDBJ databases">
        <title>Diverse halophilic archaea isolated from saline environments.</title>
        <authorList>
            <person name="Cui H.-L."/>
        </authorList>
    </citation>
    <scope>NUCLEOTIDE SEQUENCE [LARGE SCALE GENOMIC DNA]</scope>
    <source>
        <strain evidence="2 3">XZYJT49</strain>
        <plasmid evidence="2 3">unnamed1</plasmid>
    </source>
</reference>
<dbReference type="KEGG" id="halx:M0R89_19815"/>
<feature type="region of interest" description="Disordered" evidence="1">
    <location>
        <begin position="60"/>
        <end position="81"/>
    </location>
</feature>
<feature type="region of interest" description="Disordered" evidence="1">
    <location>
        <begin position="110"/>
        <end position="132"/>
    </location>
</feature>
<evidence type="ECO:0000313" key="2">
    <source>
        <dbReference type="EMBL" id="UPV76410.1"/>
    </source>
</evidence>
<evidence type="ECO:0008006" key="4">
    <source>
        <dbReference type="Google" id="ProtNLM"/>
    </source>
</evidence>
<dbReference type="PROSITE" id="PS51318">
    <property type="entry name" value="TAT"/>
    <property type="match status" value="1"/>
</dbReference>
<evidence type="ECO:0000256" key="1">
    <source>
        <dbReference type="SAM" id="MobiDB-lite"/>
    </source>
</evidence>
<dbReference type="GeneID" id="72187496"/>
<keyword evidence="2" id="KW-0614">Plasmid</keyword>
<gene>
    <name evidence="2" type="ORF">M0R89_19815</name>
</gene>
<name>A0A8U0HZG4_9EURY</name>
<feature type="compositionally biased region" description="Polar residues" evidence="1">
    <location>
        <begin position="202"/>
        <end position="215"/>
    </location>
</feature>
<sequence length="417" mass="44176">MDSENSRRQFLQRSVVAAGVAPLLGGPVSAATDLPKTLRIESDGGGFAAYEVTVSGDLRQRDGGDRVSGSRAAGNVGPERGADTFRYSGEITGLVLAGPATVARDGTRVNPSSFPRPAGSLASGDFDAGSGTDRLRIESDGGGVAAYEFAAGGSVRQRDDGDTVAESRAVGHVGPEGGADEFDVDGPITAFALAGPATVSLNGSEVTPSRSSPTVSRGGPKQTVAVRPDTRMLFETAVSDYPGDYVTAEWYVDGERRVGPDLFYNNLGSGSRATFTHRFESAGTHRVRSEVYREGEASREGDDPIDAVEWTVEVGSDGHRAPIVECENPDASILRTAYETTENVEFEVAATDPDGELDRVVWWIPQADDVHAVSSVEGDYDTASVTYDIDPGLPFGAYAIDRRGAISQFRGWRIERK</sequence>
<accession>A0A8U0HZG4</accession>
<dbReference type="EMBL" id="CP096660">
    <property type="protein sequence ID" value="UPV76410.1"/>
    <property type="molecule type" value="Genomic_DNA"/>
</dbReference>
<dbReference type="Proteomes" id="UP000830729">
    <property type="component" value="Plasmid unnamed1"/>
</dbReference>